<dbReference type="KEGG" id="mrob:HH214_04265"/>
<dbReference type="Gene3D" id="1.20.1260.100">
    <property type="entry name" value="TspO/MBR protein"/>
    <property type="match status" value="1"/>
</dbReference>
<evidence type="ECO:0000256" key="6">
    <source>
        <dbReference type="SAM" id="Phobius"/>
    </source>
</evidence>
<organism evidence="7 8">
    <name type="scientific">Mucilaginibacter robiniae</name>
    <dbReference type="NCBI Taxonomy" id="2728022"/>
    <lineage>
        <taxon>Bacteria</taxon>
        <taxon>Pseudomonadati</taxon>
        <taxon>Bacteroidota</taxon>
        <taxon>Sphingobacteriia</taxon>
        <taxon>Sphingobacteriales</taxon>
        <taxon>Sphingobacteriaceae</taxon>
        <taxon>Mucilaginibacter</taxon>
    </lineage>
</organism>
<feature type="transmembrane region" description="Helical" evidence="6">
    <location>
        <begin position="138"/>
        <end position="161"/>
    </location>
</feature>
<dbReference type="AlphaFoldDB" id="A0A7L5DYG2"/>
<feature type="transmembrane region" description="Helical" evidence="6">
    <location>
        <begin position="110"/>
        <end position="131"/>
    </location>
</feature>
<dbReference type="InterPro" id="IPR038330">
    <property type="entry name" value="TspO/MBR-related_sf"/>
</dbReference>
<dbReference type="EMBL" id="CP051682">
    <property type="protein sequence ID" value="QJD95147.1"/>
    <property type="molecule type" value="Genomic_DNA"/>
</dbReference>
<evidence type="ECO:0000313" key="7">
    <source>
        <dbReference type="EMBL" id="QJD95147.1"/>
    </source>
</evidence>
<sequence length="164" mass="18490">MHATSPKPSKTVALVISLLIPLAIGITASMVTRPQIAGWYAALHKPAFNPPNWLFGPVWTIIYILMGIAAWLVWQKRSSSQLYSSAMFIYVVQLVLNFSWSMVFFGLHQIAGALAVITLLWMSIGIAIYYFSKFSRVAGWLLVPYLLWVSYASALNLYIYLLNR</sequence>
<dbReference type="PIRSF" id="PIRSF005859">
    <property type="entry name" value="PBR"/>
    <property type="match status" value="1"/>
</dbReference>
<evidence type="ECO:0000256" key="3">
    <source>
        <dbReference type="ARBA" id="ARBA00022692"/>
    </source>
</evidence>
<feature type="transmembrane region" description="Helical" evidence="6">
    <location>
        <begin position="52"/>
        <end position="74"/>
    </location>
</feature>
<dbReference type="InterPro" id="IPR004307">
    <property type="entry name" value="TspO_MBR"/>
</dbReference>
<evidence type="ECO:0000256" key="2">
    <source>
        <dbReference type="ARBA" id="ARBA00007524"/>
    </source>
</evidence>
<dbReference type="GO" id="GO:0016020">
    <property type="term" value="C:membrane"/>
    <property type="evidence" value="ECO:0007669"/>
    <property type="project" value="UniProtKB-SubCell"/>
</dbReference>
<keyword evidence="8" id="KW-1185">Reference proteome</keyword>
<dbReference type="RefSeq" id="WP_169606164.1">
    <property type="nucleotide sequence ID" value="NZ_CP051682.1"/>
</dbReference>
<dbReference type="CDD" id="cd15904">
    <property type="entry name" value="TSPO_MBR"/>
    <property type="match status" value="1"/>
</dbReference>
<dbReference type="Pfam" id="PF03073">
    <property type="entry name" value="TspO_MBR"/>
    <property type="match status" value="1"/>
</dbReference>
<evidence type="ECO:0000256" key="1">
    <source>
        <dbReference type="ARBA" id="ARBA00004141"/>
    </source>
</evidence>
<dbReference type="Proteomes" id="UP000503278">
    <property type="component" value="Chromosome"/>
</dbReference>
<dbReference type="PANTHER" id="PTHR10057:SF0">
    <property type="entry name" value="TRANSLOCATOR PROTEIN"/>
    <property type="match status" value="1"/>
</dbReference>
<comment type="similarity">
    <text evidence="2">Belongs to the TspO/BZRP family.</text>
</comment>
<proteinExistence type="inferred from homology"/>
<reference evidence="7 8" key="1">
    <citation type="submission" date="2020-04" db="EMBL/GenBank/DDBJ databases">
        <title>Genome sequencing of novel species.</title>
        <authorList>
            <person name="Heo J."/>
            <person name="Kim S.-J."/>
            <person name="Kim J.-S."/>
            <person name="Hong S.-B."/>
            <person name="Kwon S.-W."/>
        </authorList>
    </citation>
    <scope>NUCLEOTIDE SEQUENCE [LARGE SCALE GENOMIC DNA]</scope>
    <source>
        <strain evidence="7 8">F39-2</strain>
    </source>
</reference>
<gene>
    <name evidence="7" type="ORF">HH214_04265</name>
</gene>
<dbReference type="PANTHER" id="PTHR10057">
    <property type="entry name" value="PERIPHERAL-TYPE BENZODIAZEPINE RECEPTOR"/>
    <property type="match status" value="1"/>
</dbReference>
<feature type="transmembrane region" description="Helical" evidence="6">
    <location>
        <begin position="86"/>
        <end position="104"/>
    </location>
</feature>
<evidence type="ECO:0000313" key="8">
    <source>
        <dbReference type="Proteomes" id="UP000503278"/>
    </source>
</evidence>
<keyword evidence="5 6" id="KW-0472">Membrane</keyword>
<evidence type="ECO:0000256" key="5">
    <source>
        <dbReference type="ARBA" id="ARBA00023136"/>
    </source>
</evidence>
<dbReference type="GO" id="GO:0033013">
    <property type="term" value="P:tetrapyrrole metabolic process"/>
    <property type="evidence" value="ECO:0007669"/>
    <property type="project" value="UniProtKB-ARBA"/>
</dbReference>
<accession>A0A7L5DYG2</accession>
<keyword evidence="3 6" id="KW-0812">Transmembrane</keyword>
<protein>
    <submittedName>
        <fullName evidence="7">Tryptophan-rich sensory protein</fullName>
    </submittedName>
</protein>
<keyword evidence="4 6" id="KW-1133">Transmembrane helix</keyword>
<evidence type="ECO:0000256" key="4">
    <source>
        <dbReference type="ARBA" id="ARBA00022989"/>
    </source>
</evidence>
<name>A0A7L5DYG2_9SPHI</name>
<feature type="transmembrane region" description="Helical" evidence="6">
    <location>
        <begin position="12"/>
        <end position="32"/>
    </location>
</feature>
<comment type="subcellular location">
    <subcellularLocation>
        <location evidence="1">Membrane</location>
        <topology evidence="1">Multi-pass membrane protein</topology>
    </subcellularLocation>
</comment>
<dbReference type="FunFam" id="1.20.1260.100:FF:000001">
    <property type="entry name" value="translocator protein 2"/>
    <property type="match status" value="1"/>
</dbReference>